<dbReference type="GO" id="GO:0006508">
    <property type="term" value="P:proteolysis"/>
    <property type="evidence" value="ECO:0007669"/>
    <property type="project" value="InterPro"/>
</dbReference>
<dbReference type="InterPro" id="IPR001769">
    <property type="entry name" value="Gingipain"/>
</dbReference>
<dbReference type="Gene3D" id="2.60.40.10">
    <property type="entry name" value="Immunoglobulins"/>
    <property type="match status" value="1"/>
</dbReference>
<name>A0A7V4WUX8_CALAY</name>
<dbReference type="Gene3D" id="2.60.40.3800">
    <property type="match status" value="1"/>
</dbReference>
<sequence length="1671" mass="190810">MQNINFTKYIPVTLLFVFVIRLYPAATYQINLVQSSQSALELQVTMQEPELQVEGKKNYAVYDKAFYSIAKNGAYVPYISTFFNLPQKKNSTVTITNVTWESKTVPNYRIVSDETLRQQATDALVTTSYLGMYREYPVHILKIFPVQYNTATQKLRWIKSIRVKIIGQAVNDKAVIRPRIGPGKLAGRLFVNGSRQLYAMPDRQDVSPLSKQEEKYPQENPALNYSQIYKIAVKHEGLYKITYDDLKNAGYPVDFVNPQALRLFNKGIEIPIYFHGDKNGRLDEGDYFEFWGEPNEKTFLKSYPEQYKDPFSDINIYWLVLGENKGRRLVEESGGLIKTAPGTYIRPYAFRETLHFEKDRVFIPFGDKTAGINMPGYLIDHWYPDRRIAAVESKTYDCYLPHPFAYGNQVYVKAAFRGLSLDDKMNAPGQGHQLTLWLNGRKVSEVKPADEWRGQALRFVSNMENGGLPQSNLKHGTNEIRVDMEQTGVTDVVLLNWFEISYLRKYRADNDYIKFRVQENLPRNLTTQFEIDGFKDKNIHVYKLGVSKIVNMRVDVHTDNTDQLTSYRVSFQDDVFDPKIEYVALTDEQKKKPLSITEYKSWKRDRPQISLLDKSNKANYLIITNDLLYVNASRIRTIQNNNGFQTEVVRVEDIYNTFNYGIKSPLAIKEFIRYVYEEWDQNYPLQYVLMVGDASNDYKGILKKGSDLVPTILYETHTFGAAASDLQYQLISGDDYIPDISIGRIPASNNEELSNYIDKMLAYEQNSPVDEWRNKALFISGFDAGSGDLEYVTNKPIFRSQNRRIINMKLPGTMFARNLNTVRDNSLGENDPHYGSTTDLIEYFDDGLSFINFFGHGGGGIWADVNLLNLNDVERLSNGPRYPFVASMTCYTGSFENAGRKALGEALILAEEKGAIGFLASSSVAWRYNDFTIGWSLYDYLWHDDLTFGQAVDLMKMYYLANPVYFTEKGTFTTLSYYELYKSMVSQYNFMGDPALRIKKPQSTLQINVSNAVPAIGDTVMITLPAGQINGSGRLEVTDSNNRILLETPFNMNAAGVSVSFPVPSQTEGQALSVKAYLTDGIEDAAGVTRMAVQSSFIERIVISPDTPQVTQPLDFKVIVKSFTEIETMRLLRFRELRNRNYSYYPDQIEMVKVNDSTFRSQSSFPGFTSGGEKAFDVYMRDVDGTEYTFRWQKFYVIDPRPDLEADASSLSYSGTDNLQIKFVLRNDSDQELSNIKVACYDSAGVAAGLPFAEPIVNFAPGEEKQISVNYSPSTWSEFRRFKIIADVDNSYTERSEQNNIIEKKLHTDHLLIRKQYGTSRDDTLNDTLLLEHRWYFYISKNSLSASTVLNFYEEPIGTGYNLEEQQSIQYTPFDNSTDTSGIYLDFLNYQNQPLNTTALLSVQIDTSVIAASDVENLAFHRYDRYLNRWIKLDSYYDNQKISTNVQSSGLYAVLLNSDDKKPLIEITANGRRMRDKMYVSKKPQLAFVLQDENGVNFKESFKAFIDGEEISNEYITFPEDLQNPNTISLLATPELESGEHELEVRVADVNGNETIKSVDFLVSSDFDFIVYGNYPNPFAEETRISYTVIGEELDNLDIKIYTTSGRLIRTAPLTSENPDENILDLNYHELIWDGTDDDGNPVGNGVYFGVVTGSFKGKKIKHTIKMARLQ</sequence>
<evidence type="ECO:0000256" key="1">
    <source>
        <dbReference type="ARBA" id="ARBA00022729"/>
    </source>
</evidence>
<gene>
    <name evidence="4" type="ORF">ENK44_07995</name>
</gene>
<proteinExistence type="predicted"/>
<organism evidence="4">
    <name type="scientific">Caldithrix abyssi</name>
    <dbReference type="NCBI Taxonomy" id="187145"/>
    <lineage>
        <taxon>Bacteria</taxon>
        <taxon>Pseudomonadati</taxon>
        <taxon>Calditrichota</taxon>
        <taxon>Calditrichia</taxon>
        <taxon>Calditrichales</taxon>
        <taxon>Calditrichaceae</taxon>
        <taxon>Caldithrix</taxon>
    </lineage>
</organism>
<evidence type="ECO:0008006" key="5">
    <source>
        <dbReference type="Google" id="ProtNLM"/>
    </source>
</evidence>
<evidence type="ECO:0000259" key="2">
    <source>
        <dbReference type="Pfam" id="PF01364"/>
    </source>
</evidence>
<feature type="domain" description="CARDB" evidence="3">
    <location>
        <begin position="1202"/>
        <end position="1303"/>
    </location>
</feature>
<dbReference type="InterPro" id="IPR038490">
    <property type="entry name" value="Gingipain_propep_sf"/>
</dbReference>
<dbReference type="Gene3D" id="2.60.40.4070">
    <property type="match status" value="1"/>
</dbReference>
<dbReference type="Proteomes" id="UP000885779">
    <property type="component" value="Unassembled WGS sequence"/>
</dbReference>
<dbReference type="InterPro" id="IPR029031">
    <property type="entry name" value="Gingipain_N_sf"/>
</dbReference>
<evidence type="ECO:0000259" key="3">
    <source>
        <dbReference type="Pfam" id="PF07705"/>
    </source>
</evidence>
<dbReference type="CDD" id="cd02258">
    <property type="entry name" value="Peptidase_C25_N"/>
    <property type="match status" value="1"/>
</dbReference>
<comment type="caution">
    <text evidence="4">The sequence shown here is derived from an EMBL/GenBank/DDBJ whole genome shotgun (WGS) entry which is preliminary data.</text>
</comment>
<dbReference type="Gene3D" id="3.40.50.10390">
    <property type="entry name" value="Gingipain r, domain 1"/>
    <property type="match status" value="1"/>
</dbReference>
<dbReference type="Pfam" id="PF07705">
    <property type="entry name" value="CARDB"/>
    <property type="match status" value="1"/>
</dbReference>
<dbReference type="EMBL" id="DRQG01000074">
    <property type="protein sequence ID" value="HGY55625.1"/>
    <property type="molecule type" value="Genomic_DNA"/>
</dbReference>
<dbReference type="Gene3D" id="3.40.50.1460">
    <property type="match status" value="1"/>
</dbReference>
<evidence type="ECO:0000313" key="4">
    <source>
        <dbReference type="EMBL" id="HGY55625.1"/>
    </source>
</evidence>
<protein>
    <recommendedName>
        <fullName evidence="5">Gingipain domain-containing protein</fullName>
    </recommendedName>
</protein>
<dbReference type="GO" id="GO:0008234">
    <property type="term" value="F:cysteine-type peptidase activity"/>
    <property type="evidence" value="ECO:0007669"/>
    <property type="project" value="InterPro"/>
</dbReference>
<dbReference type="Pfam" id="PF01364">
    <property type="entry name" value="Peptidase_C25"/>
    <property type="match status" value="1"/>
</dbReference>
<accession>A0A7V4WUX8</accession>
<reference evidence="4" key="1">
    <citation type="journal article" date="2020" name="mSystems">
        <title>Genome- and Community-Level Interaction Insights into Carbon Utilization and Element Cycling Functions of Hydrothermarchaeota in Hydrothermal Sediment.</title>
        <authorList>
            <person name="Zhou Z."/>
            <person name="Liu Y."/>
            <person name="Xu W."/>
            <person name="Pan J."/>
            <person name="Luo Z.H."/>
            <person name="Li M."/>
        </authorList>
    </citation>
    <scope>NUCLEOTIDE SEQUENCE [LARGE SCALE GENOMIC DNA]</scope>
    <source>
        <strain evidence="4">HyVt-577</strain>
    </source>
</reference>
<dbReference type="InterPro" id="IPR029030">
    <property type="entry name" value="Caspase-like_dom_sf"/>
</dbReference>
<keyword evidence="1" id="KW-0732">Signal</keyword>
<dbReference type="InterPro" id="IPR011635">
    <property type="entry name" value="CARDB"/>
</dbReference>
<dbReference type="SUPFAM" id="SSF52129">
    <property type="entry name" value="Caspase-like"/>
    <property type="match status" value="1"/>
</dbReference>
<feature type="domain" description="Gingipain" evidence="2">
    <location>
        <begin position="620"/>
        <end position="998"/>
    </location>
</feature>
<dbReference type="InterPro" id="IPR013783">
    <property type="entry name" value="Ig-like_fold"/>
</dbReference>